<dbReference type="PRINTS" id="PR00344">
    <property type="entry name" value="BCTRLSENSOR"/>
</dbReference>
<evidence type="ECO:0000256" key="10">
    <source>
        <dbReference type="ARBA" id="ARBA00023136"/>
    </source>
</evidence>
<organism evidence="14 15">
    <name type="scientific">Massilia timonae</name>
    <dbReference type="NCBI Taxonomy" id="47229"/>
    <lineage>
        <taxon>Bacteria</taxon>
        <taxon>Pseudomonadati</taxon>
        <taxon>Pseudomonadota</taxon>
        <taxon>Betaproteobacteria</taxon>
        <taxon>Burkholderiales</taxon>
        <taxon>Oxalobacteraceae</taxon>
        <taxon>Telluria group</taxon>
        <taxon>Massilia</taxon>
    </lineage>
</organism>
<dbReference type="SMART" id="SM00304">
    <property type="entry name" value="HAMP"/>
    <property type="match status" value="1"/>
</dbReference>
<dbReference type="InterPro" id="IPR050428">
    <property type="entry name" value="TCS_sensor_his_kinase"/>
</dbReference>
<feature type="domain" description="HAMP" evidence="13">
    <location>
        <begin position="150"/>
        <end position="198"/>
    </location>
</feature>
<evidence type="ECO:0000313" key="14">
    <source>
        <dbReference type="EMBL" id="OIJ42242.1"/>
    </source>
</evidence>
<dbReference type="InterPro" id="IPR005467">
    <property type="entry name" value="His_kinase_dom"/>
</dbReference>
<evidence type="ECO:0000313" key="15">
    <source>
        <dbReference type="Proteomes" id="UP000180246"/>
    </source>
</evidence>
<evidence type="ECO:0000256" key="6">
    <source>
        <dbReference type="ARBA" id="ARBA00022692"/>
    </source>
</evidence>
<dbReference type="PANTHER" id="PTHR45436">
    <property type="entry name" value="SENSOR HISTIDINE KINASE YKOH"/>
    <property type="match status" value="1"/>
</dbReference>
<keyword evidence="9" id="KW-0902">Two-component regulatory system</keyword>
<evidence type="ECO:0000256" key="1">
    <source>
        <dbReference type="ARBA" id="ARBA00000085"/>
    </source>
</evidence>
<dbReference type="EC" id="2.7.13.3" evidence="3"/>
<evidence type="ECO:0000256" key="8">
    <source>
        <dbReference type="ARBA" id="ARBA00022989"/>
    </source>
</evidence>
<feature type="transmembrane region" description="Helical" evidence="11">
    <location>
        <begin position="124"/>
        <end position="144"/>
    </location>
</feature>
<keyword evidence="10 11" id="KW-0472">Membrane</keyword>
<dbReference type="RefSeq" id="WP_071361511.1">
    <property type="nucleotide sequence ID" value="NZ_DAMAFS010000008.1"/>
</dbReference>
<proteinExistence type="predicted"/>
<dbReference type="SUPFAM" id="SSF55874">
    <property type="entry name" value="ATPase domain of HSP90 chaperone/DNA topoisomerase II/histidine kinase"/>
    <property type="match status" value="1"/>
</dbReference>
<dbReference type="InterPro" id="IPR003661">
    <property type="entry name" value="HisK_dim/P_dom"/>
</dbReference>
<protein>
    <recommendedName>
        <fullName evidence="3">histidine kinase</fullName>
        <ecNumber evidence="3">2.7.13.3</ecNumber>
    </recommendedName>
</protein>
<dbReference type="SMART" id="SM00388">
    <property type="entry name" value="HisKA"/>
    <property type="match status" value="1"/>
</dbReference>
<keyword evidence="5" id="KW-0808">Transferase</keyword>
<keyword evidence="8 11" id="KW-1133">Transmembrane helix</keyword>
<dbReference type="SMART" id="SM00387">
    <property type="entry name" value="HATPase_c"/>
    <property type="match status" value="1"/>
</dbReference>
<dbReference type="PROSITE" id="PS50109">
    <property type="entry name" value="HIS_KIN"/>
    <property type="match status" value="1"/>
</dbReference>
<evidence type="ECO:0000256" key="5">
    <source>
        <dbReference type="ARBA" id="ARBA00022679"/>
    </source>
</evidence>
<dbReference type="CDD" id="cd00082">
    <property type="entry name" value="HisKA"/>
    <property type="match status" value="1"/>
</dbReference>
<evidence type="ECO:0000256" key="3">
    <source>
        <dbReference type="ARBA" id="ARBA00012438"/>
    </source>
</evidence>
<dbReference type="CDD" id="cd06225">
    <property type="entry name" value="HAMP"/>
    <property type="match status" value="1"/>
</dbReference>
<dbReference type="PROSITE" id="PS50885">
    <property type="entry name" value="HAMP"/>
    <property type="match status" value="1"/>
</dbReference>
<name>A0A1S2NCX4_9BURK</name>
<evidence type="ECO:0000256" key="9">
    <source>
        <dbReference type="ARBA" id="ARBA00023012"/>
    </source>
</evidence>
<dbReference type="PANTHER" id="PTHR45436:SF16">
    <property type="entry name" value="HISTIDINE KINASE"/>
    <property type="match status" value="1"/>
</dbReference>
<comment type="caution">
    <text evidence="14">The sequence shown here is derived from an EMBL/GenBank/DDBJ whole genome shotgun (WGS) entry which is preliminary data.</text>
</comment>
<dbReference type="InterPro" id="IPR003594">
    <property type="entry name" value="HATPase_dom"/>
</dbReference>
<keyword evidence="4" id="KW-0597">Phosphoprotein</keyword>
<dbReference type="Pfam" id="PF00672">
    <property type="entry name" value="HAMP"/>
    <property type="match status" value="1"/>
</dbReference>
<feature type="transmembrane region" description="Helical" evidence="11">
    <location>
        <begin position="12"/>
        <end position="34"/>
    </location>
</feature>
<feature type="domain" description="Histidine kinase" evidence="12">
    <location>
        <begin position="206"/>
        <end position="410"/>
    </location>
</feature>
<evidence type="ECO:0000259" key="13">
    <source>
        <dbReference type="PROSITE" id="PS50885"/>
    </source>
</evidence>
<evidence type="ECO:0000256" key="7">
    <source>
        <dbReference type="ARBA" id="ARBA00022777"/>
    </source>
</evidence>
<comment type="catalytic activity">
    <reaction evidence="1">
        <text>ATP + protein L-histidine = ADP + protein N-phospho-L-histidine.</text>
        <dbReference type="EC" id="2.7.13.3"/>
    </reaction>
</comment>
<dbReference type="GO" id="GO:0005886">
    <property type="term" value="C:plasma membrane"/>
    <property type="evidence" value="ECO:0007669"/>
    <property type="project" value="TreeGrafter"/>
</dbReference>
<dbReference type="Gene3D" id="3.30.565.10">
    <property type="entry name" value="Histidine kinase-like ATPase, C-terminal domain"/>
    <property type="match status" value="1"/>
</dbReference>
<reference evidence="14 15" key="1">
    <citation type="submission" date="2014-10" db="EMBL/GenBank/DDBJ databases">
        <authorList>
            <person name="Seo M.-J."/>
            <person name="Seok Y.J."/>
            <person name="Cha I.-T."/>
        </authorList>
    </citation>
    <scope>NUCLEOTIDE SEQUENCE [LARGE SCALE GENOMIC DNA]</scope>
    <source>
        <strain evidence="14 15">NEU</strain>
    </source>
</reference>
<dbReference type="GO" id="GO:0000155">
    <property type="term" value="F:phosphorelay sensor kinase activity"/>
    <property type="evidence" value="ECO:0007669"/>
    <property type="project" value="InterPro"/>
</dbReference>
<sequence length="413" mass="44193">MRKVDSLSRPIVGAFILFGVVLSVFFAVLAALVVEGIEVHLVDERLAEVEKWARPRAAAGLPADLPAGLRFHRGEDIPGSLRGLPAGVSEAEIDGIGLHVLSGADELGPYVVVDHESDYEQIELLVYSMFATFFAGFVILALFLGRFVGRRIVTPIRELADAVGHGDFSSPHTERVDELGVLARALDAHTTELREFLDRERFFTGDVSHELRTPLTVIMGAAEILIEGAQGPAVRAPAQRIYRAAQEATECVTVLLLLARAPELGAFAPVSVSEIARRETERYQSMVADKPVTLRCVGSADVSVRAPAELCASAIANLVRNACQYTEQGEVTVVIEPGRVTVEDTGRGLPDAVRLTLGEGAMAIPSSGSAGTGLGLSLVRRICEYLGASLVYANRQGGGSRFSIVFAAEFTQS</sequence>
<dbReference type="Pfam" id="PF02518">
    <property type="entry name" value="HATPase_c"/>
    <property type="match status" value="1"/>
</dbReference>
<evidence type="ECO:0000256" key="4">
    <source>
        <dbReference type="ARBA" id="ARBA00022553"/>
    </source>
</evidence>
<evidence type="ECO:0000259" key="12">
    <source>
        <dbReference type="PROSITE" id="PS50109"/>
    </source>
</evidence>
<dbReference type="Proteomes" id="UP000180246">
    <property type="component" value="Unassembled WGS sequence"/>
</dbReference>
<keyword evidence="6 11" id="KW-0812">Transmembrane</keyword>
<dbReference type="InterPro" id="IPR003660">
    <property type="entry name" value="HAMP_dom"/>
</dbReference>
<dbReference type="Pfam" id="PF00512">
    <property type="entry name" value="HisKA"/>
    <property type="match status" value="1"/>
</dbReference>
<comment type="subcellular location">
    <subcellularLocation>
        <location evidence="2">Membrane</location>
    </subcellularLocation>
</comment>
<dbReference type="AlphaFoldDB" id="A0A1S2NCX4"/>
<dbReference type="EMBL" id="JRYB01000001">
    <property type="protein sequence ID" value="OIJ42242.1"/>
    <property type="molecule type" value="Genomic_DNA"/>
</dbReference>
<keyword evidence="7" id="KW-0418">Kinase</keyword>
<dbReference type="Gene3D" id="6.10.340.10">
    <property type="match status" value="1"/>
</dbReference>
<evidence type="ECO:0000256" key="11">
    <source>
        <dbReference type="SAM" id="Phobius"/>
    </source>
</evidence>
<dbReference type="InterPro" id="IPR036890">
    <property type="entry name" value="HATPase_C_sf"/>
</dbReference>
<gene>
    <name evidence="14" type="ORF">LO55_2260</name>
</gene>
<accession>A0A1S2NCX4</accession>
<evidence type="ECO:0000256" key="2">
    <source>
        <dbReference type="ARBA" id="ARBA00004370"/>
    </source>
</evidence>
<dbReference type="SUPFAM" id="SSF47384">
    <property type="entry name" value="Homodimeric domain of signal transducing histidine kinase"/>
    <property type="match status" value="1"/>
</dbReference>
<dbReference type="InterPro" id="IPR004358">
    <property type="entry name" value="Sig_transdc_His_kin-like_C"/>
</dbReference>
<dbReference type="Gene3D" id="1.10.287.130">
    <property type="match status" value="1"/>
</dbReference>
<dbReference type="InterPro" id="IPR036097">
    <property type="entry name" value="HisK_dim/P_sf"/>
</dbReference>